<dbReference type="InterPro" id="IPR017850">
    <property type="entry name" value="Alkaline_phosphatase_core_sf"/>
</dbReference>
<evidence type="ECO:0000256" key="1">
    <source>
        <dbReference type="ARBA" id="ARBA00004651"/>
    </source>
</evidence>
<dbReference type="GO" id="GO:0016740">
    <property type="term" value="F:transferase activity"/>
    <property type="evidence" value="ECO:0007669"/>
    <property type="project" value="UniProtKB-KW"/>
</dbReference>
<comment type="subcellular location">
    <subcellularLocation>
        <location evidence="1">Cell membrane</location>
        <topology evidence="1">Multi-pass membrane protein</topology>
    </subcellularLocation>
</comment>
<dbReference type="EMBL" id="CVRB01000003">
    <property type="protein sequence ID" value="CRK82809.1"/>
    <property type="molecule type" value="Genomic_DNA"/>
</dbReference>
<dbReference type="InterPro" id="IPR050448">
    <property type="entry name" value="OpgB/LTA_synthase_biosynth"/>
</dbReference>
<feature type="transmembrane region" description="Helical" evidence="7">
    <location>
        <begin position="44"/>
        <end position="62"/>
    </location>
</feature>
<keyword evidence="6 7" id="KW-0472">Membrane</keyword>
<feature type="transmembrane region" description="Helical" evidence="7">
    <location>
        <begin position="121"/>
        <end position="143"/>
    </location>
</feature>
<dbReference type="PANTHER" id="PTHR47371">
    <property type="entry name" value="LIPOTEICHOIC ACID SYNTHASE"/>
    <property type="match status" value="1"/>
</dbReference>
<dbReference type="AlphaFoldDB" id="A0A0U1NXQ3"/>
<keyword evidence="3" id="KW-1003">Cell membrane</keyword>
<evidence type="ECO:0000256" key="3">
    <source>
        <dbReference type="ARBA" id="ARBA00022475"/>
    </source>
</evidence>
<evidence type="ECO:0000256" key="7">
    <source>
        <dbReference type="SAM" id="Phobius"/>
    </source>
</evidence>
<dbReference type="Pfam" id="PF00884">
    <property type="entry name" value="Sulfatase"/>
    <property type="match status" value="1"/>
</dbReference>
<dbReference type="CDD" id="cd16015">
    <property type="entry name" value="LTA_synthase"/>
    <property type="match status" value="1"/>
</dbReference>
<feature type="transmembrane region" description="Helical" evidence="7">
    <location>
        <begin position="69"/>
        <end position="90"/>
    </location>
</feature>
<keyword evidence="10" id="KW-1185">Reference proteome</keyword>
<dbReference type="Proteomes" id="UP000199087">
    <property type="component" value="Unassembled WGS sequence"/>
</dbReference>
<organism evidence="9 10">
    <name type="scientific">Neobacillus massiliamazoniensis</name>
    <dbReference type="NCBI Taxonomy" id="1499688"/>
    <lineage>
        <taxon>Bacteria</taxon>
        <taxon>Bacillati</taxon>
        <taxon>Bacillota</taxon>
        <taxon>Bacilli</taxon>
        <taxon>Bacillales</taxon>
        <taxon>Bacillaceae</taxon>
        <taxon>Neobacillus</taxon>
    </lineage>
</organism>
<reference evidence="10" key="1">
    <citation type="submission" date="2015-05" db="EMBL/GenBank/DDBJ databases">
        <authorList>
            <person name="Urmite Genomes"/>
        </authorList>
    </citation>
    <scope>NUCLEOTIDE SEQUENCE [LARGE SCALE GENOMIC DNA]</scope>
    <source>
        <strain evidence="10">LF1</strain>
    </source>
</reference>
<evidence type="ECO:0000259" key="8">
    <source>
        <dbReference type="Pfam" id="PF00884"/>
    </source>
</evidence>
<dbReference type="InterPro" id="IPR000917">
    <property type="entry name" value="Sulfatase_N"/>
</dbReference>
<dbReference type="GO" id="GO:0005886">
    <property type="term" value="C:plasma membrane"/>
    <property type="evidence" value="ECO:0007669"/>
    <property type="project" value="UniProtKB-SubCell"/>
</dbReference>
<evidence type="ECO:0000313" key="9">
    <source>
        <dbReference type="EMBL" id="CRK82809.1"/>
    </source>
</evidence>
<gene>
    <name evidence="9" type="ORF">BN000_02759</name>
</gene>
<keyword evidence="4 7" id="KW-0812">Transmembrane</keyword>
<accession>A0A0U1NXQ3</accession>
<evidence type="ECO:0000256" key="4">
    <source>
        <dbReference type="ARBA" id="ARBA00022692"/>
    </source>
</evidence>
<evidence type="ECO:0000313" key="10">
    <source>
        <dbReference type="Proteomes" id="UP000199087"/>
    </source>
</evidence>
<evidence type="ECO:0000256" key="5">
    <source>
        <dbReference type="ARBA" id="ARBA00022989"/>
    </source>
</evidence>
<dbReference type="PANTHER" id="PTHR47371:SF3">
    <property type="entry name" value="PHOSPHOGLYCEROL TRANSFERASE I"/>
    <property type="match status" value="1"/>
</dbReference>
<feature type="domain" description="Sulfatase N-terminal" evidence="8">
    <location>
        <begin position="243"/>
        <end position="523"/>
    </location>
</feature>
<keyword evidence="9" id="KW-0808">Transferase</keyword>
<feature type="transmembrane region" description="Helical" evidence="7">
    <location>
        <begin position="150"/>
        <end position="170"/>
    </location>
</feature>
<comment type="pathway">
    <text evidence="2">Cell wall biogenesis; lipoteichoic acid biosynthesis.</text>
</comment>
<protein>
    <submittedName>
        <fullName evidence="9">Phosphoglycerol transferase</fullName>
    </submittedName>
</protein>
<dbReference type="STRING" id="1499688.BN000_02759"/>
<sequence length="698" mass="80039">MIDKIKKSIISFIITGIYVFLLIFVVEWIYLGSFNNSYIWIKNFTKPFTYNFIIVFLLFSLLQIFRRKLCIIFTFLLTVPFIVLAIASRLKVEIRGEPVLPPDLFLTTEASNMTSFFSHNLITWLIVGAVVAIAFVTFLVFIIPNQKKRNWIQICLAALLFFTFIGVYNVETKQDDTLLKRKLDITYYGWNQKATTQQDGVIAGFLLNMKLLKVETPNNYSQKTIEKITKKIPTPSYSDSDKPNVIMIQSEAFWDPTVMKNVEFNKDPLPFFHKLQQENTSGTVTVPVFGGNTVNTEFEALTGMSLQFLPVGSIPYINYVTKPIPALPYIFRENGYEATAIHTYHNWFYSRDTVFKNLGFNRFDSLEYMPNPIPDGDFYHDKTITDEIMRKINMGRDKPNFIYAITTQNHGPYPTTGKKPYANMEVKLKSGQDFTPDAKNQLETYCDNLTEIDKQLESLITQLQNTKKKTIVVFWGDHLPLLGDDYKVYREAGYYKDAPQDYDQYLRMYSTPLLIWDNFSGKKENLHIGSNLLGPVLLDRIGMQGDNLTNYLLNEYKNDGLTKIVRPDFLAKENIKPNVISDLKLLQYDTLFGKMYGVKDKQTIQPDPTYRLGYVDPKITGAKLETIDGEQMLVVQGENFTPQSYVNVNGKDIARDSGDENGIRVPMAKPSDTMKIGVNIMDTNGKILSKSNTIVLKK</sequence>
<proteinExistence type="predicted"/>
<evidence type="ECO:0000256" key="6">
    <source>
        <dbReference type="ARBA" id="ARBA00023136"/>
    </source>
</evidence>
<feature type="transmembrane region" description="Helical" evidence="7">
    <location>
        <begin position="12"/>
        <end position="32"/>
    </location>
</feature>
<dbReference type="RefSeq" id="WP_176699782.1">
    <property type="nucleotide sequence ID" value="NZ_CVRB01000003.1"/>
</dbReference>
<evidence type="ECO:0000256" key="2">
    <source>
        <dbReference type="ARBA" id="ARBA00004936"/>
    </source>
</evidence>
<name>A0A0U1NXQ3_9BACI</name>
<dbReference type="SUPFAM" id="SSF53649">
    <property type="entry name" value="Alkaline phosphatase-like"/>
    <property type="match status" value="1"/>
</dbReference>
<keyword evidence="5 7" id="KW-1133">Transmembrane helix</keyword>
<dbReference type="Gene3D" id="3.40.720.10">
    <property type="entry name" value="Alkaline Phosphatase, subunit A"/>
    <property type="match status" value="1"/>
</dbReference>